<comment type="caution">
    <text evidence="1">The sequence shown here is derived from an EMBL/GenBank/DDBJ whole genome shotgun (WGS) entry which is preliminary data.</text>
</comment>
<evidence type="ECO:0008006" key="2">
    <source>
        <dbReference type="Google" id="ProtNLM"/>
    </source>
</evidence>
<feature type="non-terminal residue" evidence="1">
    <location>
        <position position="1"/>
    </location>
</feature>
<dbReference type="AlphaFoldDB" id="A0A699VF28"/>
<gene>
    <name evidence="1" type="ORF">Tci_903970</name>
</gene>
<dbReference type="EMBL" id="BKCJ011419627">
    <property type="protein sequence ID" value="GFD32001.1"/>
    <property type="molecule type" value="Genomic_DNA"/>
</dbReference>
<accession>A0A699VF28</accession>
<proteinExistence type="predicted"/>
<name>A0A699VF28_TANCI</name>
<protein>
    <recommendedName>
        <fullName evidence="2">DUF4283 domain-containing protein</fullName>
    </recommendedName>
</protein>
<evidence type="ECO:0000313" key="1">
    <source>
        <dbReference type="EMBL" id="GFD32001.1"/>
    </source>
</evidence>
<feature type="non-terminal residue" evidence="1">
    <location>
        <position position="129"/>
    </location>
</feature>
<sequence>CWCLVFVGMERGFLDSGDKKKKKEGVSSMPSDEFPILSGIAKNVKNIEGKINVPKSILKKAVRNIVNDTHEDVAAKVKNRYENSIMHFFLGKDPSYPVVQQYVSNTWRKFGFERITRNDDGVYLFKFAT</sequence>
<organism evidence="1">
    <name type="scientific">Tanacetum cinerariifolium</name>
    <name type="common">Dalmatian daisy</name>
    <name type="synonym">Chrysanthemum cinerariifolium</name>
    <dbReference type="NCBI Taxonomy" id="118510"/>
    <lineage>
        <taxon>Eukaryota</taxon>
        <taxon>Viridiplantae</taxon>
        <taxon>Streptophyta</taxon>
        <taxon>Embryophyta</taxon>
        <taxon>Tracheophyta</taxon>
        <taxon>Spermatophyta</taxon>
        <taxon>Magnoliopsida</taxon>
        <taxon>eudicotyledons</taxon>
        <taxon>Gunneridae</taxon>
        <taxon>Pentapetalae</taxon>
        <taxon>asterids</taxon>
        <taxon>campanulids</taxon>
        <taxon>Asterales</taxon>
        <taxon>Asteraceae</taxon>
        <taxon>Asteroideae</taxon>
        <taxon>Anthemideae</taxon>
        <taxon>Anthemidinae</taxon>
        <taxon>Tanacetum</taxon>
    </lineage>
</organism>
<reference evidence="1" key="1">
    <citation type="journal article" date="2019" name="Sci. Rep.">
        <title>Draft genome of Tanacetum cinerariifolium, the natural source of mosquito coil.</title>
        <authorList>
            <person name="Yamashiro T."/>
            <person name="Shiraishi A."/>
            <person name="Satake H."/>
            <person name="Nakayama K."/>
        </authorList>
    </citation>
    <scope>NUCLEOTIDE SEQUENCE</scope>
</reference>